<protein>
    <recommendedName>
        <fullName evidence="2">DUF6249 domain-containing protein</fullName>
    </recommendedName>
</protein>
<evidence type="ECO:0000313" key="4">
    <source>
        <dbReference type="Proteomes" id="UP000005234"/>
    </source>
</evidence>
<name>H8L285_FRAAD</name>
<dbReference type="Pfam" id="PF19762">
    <property type="entry name" value="DUF6249"/>
    <property type="match status" value="1"/>
</dbReference>
<accession>H8L285</accession>
<dbReference type="AlphaFoldDB" id="H8L285"/>
<dbReference type="Proteomes" id="UP000005234">
    <property type="component" value="Chromosome"/>
</dbReference>
<dbReference type="InterPro" id="IPR046216">
    <property type="entry name" value="DUF6249"/>
</dbReference>
<dbReference type="HOGENOM" id="CLU_1903613_0_0_6"/>
<gene>
    <name evidence="3" type="ordered locus">Fraau_3270</name>
</gene>
<keyword evidence="1" id="KW-1133">Transmembrane helix</keyword>
<organism evidence="3 4">
    <name type="scientific">Frateuria aurantia (strain ATCC 33424 / DSM 6220 / KCTC 2777 / LMG 1558 / NBRC 3245 / NCIMB 13370)</name>
    <name type="common">Acetobacter aurantius</name>
    <dbReference type="NCBI Taxonomy" id="767434"/>
    <lineage>
        <taxon>Bacteria</taxon>
        <taxon>Pseudomonadati</taxon>
        <taxon>Pseudomonadota</taxon>
        <taxon>Gammaproteobacteria</taxon>
        <taxon>Lysobacterales</taxon>
        <taxon>Rhodanobacteraceae</taxon>
        <taxon>Frateuria</taxon>
    </lineage>
</organism>
<feature type="transmembrane region" description="Helical" evidence="1">
    <location>
        <begin position="66"/>
        <end position="87"/>
    </location>
</feature>
<feature type="transmembrane region" description="Helical" evidence="1">
    <location>
        <begin position="93"/>
        <end position="113"/>
    </location>
</feature>
<dbReference type="EMBL" id="CP003350">
    <property type="protein sequence ID" value="AFC87593.1"/>
    <property type="molecule type" value="Genomic_DNA"/>
</dbReference>
<dbReference type="STRING" id="767434.Fraau_3270"/>
<reference evidence="3" key="1">
    <citation type="submission" date="2012-02" db="EMBL/GenBank/DDBJ databases">
        <title>The complete genome of Frateuria aurantia DSM 6220.</title>
        <authorList>
            <consortium name="US DOE Joint Genome Institute (JGI-PGF)"/>
            <person name="Lucas S."/>
            <person name="Copeland A."/>
            <person name="Lapidus A."/>
            <person name="Glavina del Rio T."/>
            <person name="Dalin E."/>
            <person name="Tice H."/>
            <person name="Bruce D."/>
            <person name="Goodwin L."/>
            <person name="Pitluck S."/>
            <person name="Peters L."/>
            <person name="Ovchinnikova G."/>
            <person name="Teshima H."/>
            <person name="Kyrpides N."/>
            <person name="Mavromatis K."/>
            <person name="Ivanova N."/>
            <person name="Brettin T."/>
            <person name="Detter J.C."/>
            <person name="Han C."/>
            <person name="Larimer F."/>
            <person name="Land M."/>
            <person name="Hauser L."/>
            <person name="Markowitz V."/>
            <person name="Cheng J.-F."/>
            <person name="Hugenholtz P."/>
            <person name="Woyke T."/>
            <person name="Wu D."/>
            <person name="Brambilla E."/>
            <person name="Klenk H.-P."/>
            <person name="Eisen J.A."/>
        </authorList>
    </citation>
    <scope>NUCLEOTIDE SEQUENCE</scope>
    <source>
        <strain evidence="3">DSM 6220</strain>
    </source>
</reference>
<evidence type="ECO:0000256" key="1">
    <source>
        <dbReference type="SAM" id="Phobius"/>
    </source>
</evidence>
<dbReference type="RefSeq" id="WP_014404595.1">
    <property type="nucleotide sequence ID" value="NC_017033.1"/>
</dbReference>
<sequence>MSDPMDSLTGLMAVVLSLSMPVVMLLILLKYRSRSEERRQALYLEAIRQGKSIDLVLHLGSQRLWATYRTGMVLAMLGLGLLAAGLVESDRDWMAAAFLPLCIGLGFLVSFRYQRRAERGSLRAGQDAGAGDA</sequence>
<keyword evidence="4" id="KW-1185">Reference proteome</keyword>
<evidence type="ECO:0000313" key="3">
    <source>
        <dbReference type="EMBL" id="AFC87593.1"/>
    </source>
</evidence>
<keyword evidence="1" id="KW-0472">Membrane</keyword>
<evidence type="ECO:0000259" key="2">
    <source>
        <dbReference type="Pfam" id="PF19762"/>
    </source>
</evidence>
<feature type="domain" description="DUF6249" evidence="2">
    <location>
        <begin position="12"/>
        <end position="114"/>
    </location>
</feature>
<dbReference type="KEGG" id="fau:Fraau_3270"/>
<feature type="transmembrane region" description="Helical" evidence="1">
    <location>
        <begin position="12"/>
        <end position="29"/>
    </location>
</feature>
<keyword evidence="1" id="KW-0812">Transmembrane</keyword>
<dbReference type="eggNOG" id="ENOG5033CAQ">
    <property type="taxonomic scope" value="Bacteria"/>
</dbReference>
<proteinExistence type="predicted"/>